<keyword evidence="2" id="KW-0472">Membrane</keyword>
<name>A0A2A9MHA5_BESBE</name>
<dbReference type="AlphaFoldDB" id="A0A2A9MHA5"/>
<feature type="region of interest" description="Disordered" evidence="1">
    <location>
        <begin position="150"/>
        <end position="405"/>
    </location>
</feature>
<accession>A0A2A9MHA5</accession>
<evidence type="ECO:0000256" key="2">
    <source>
        <dbReference type="SAM" id="Phobius"/>
    </source>
</evidence>
<feature type="region of interest" description="Disordered" evidence="1">
    <location>
        <begin position="718"/>
        <end position="755"/>
    </location>
</feature>
<dbReference type="Proteomes" id="UP000224006">
    <property type="component" value="Chromosome II"/>
</dbReference>
<evidence type="ECO:0000313" key="3">
    <source>
        <dbReference type="EMBL" id="PFH37289.1"/>
    </source>
</evidence>
<dbReference type="VEuPathDB" id="ToxoDB:BESB_037470"/>
<keyword evidence="2" id="KW-1133">Transmembrane helix</keyword>
<feature type="compositionally biased region" description="Polar residues" evidence="1">
    <location>
        <begin position="286"/>
        <end position="302"/>
    </location>
</feature>
<protein>
    <recommendedName>
        <fullName evidence="5">Transmembrane protein</fullName>
    </recommendedName>
</protein>
<feature type="transmembrane region" description="Helical" evidence="2">
    <location>
        <begin position="829"/>
        <end position="850"/>
    </location>
</feature>
<comment type="caution">
    <text evidence="3">The sequence shown here is derived from an EMBL/GenBank/DDBJ whole genome shotgun (WGS) entry which is preliminary data.</text>
</comment>
<reference evidence="3 4" key="1">
    <citation type="submission" date="2017-09" db="EMBL/GenBank/DDBJ databases">
        <title>Genome sequencing of Besnoitia besnoiti strain Bb-Ger1.</title>
        <authorList>
            <person name="Schares G."/>
            <person name="Venepally P."/>
            <person name="Lorenzi H.A."/>
        </authorList>
    </citation>
    <scope>NUCLEOTIDE SEQUENCE [LARGE SCALE GENOMIC DNA]</scope>
    <source>
        <strain evidence="3 4">Bb-Ger1</strain>
    </source>
</reference>
<dbReference type="EMBL" id="NWUJ01000002">
    <property type="protein sequence ID" value="PFH37289.1"/>
    <property type="molecule type" value="Genomic_DNA"/>
</dbReference>
<feature type="region of interest" description="Disordered" evidence="1">
    <location>
        <begin position="122"/>
        <end position="141"/>
    </location>
</feature>
<gene>
    <name evidence="3" type="ORF">BESB_037470</name>
</gene>
<evidence type="ECO:0008006" key="5">
    <source>
        <dbReference type="Google" id="ProtNLM"/>
    </source>
</evidence>
<proteinExistence type="predicted"/>
<sequence length="859" mass="91551">MCSTCRVPMAKGPSFGGGLPRSAIFAVFGLILTCSRSPFFATCLPASHFFEDGPVLSASMSWKGDVRPVAVRQPVADSMTGRAAIDSYQRTSSIEVHDSPALHAAARLRILRLAPRDGFLPQSIPMQANPPLRQARGSRSASLSFLRLREREPDGETEESNLPDAAGASEASADATASEAEDSAPDGSLLFQTDSEHADAEAASGLMPEADLARELPLASEAASAQRKEAKDGEDAGGGARGPSSQAASDSPRESESSSDGSGEVEVVPKDRASQSDTAPPEAEVPQTTRSAESESTLTEGTEMTPAAAQLESSGANGEGAAVDGSLSALSESQGPVASDIAGEASGGPPLQGAAAGQDAPAETAEEIPQATEPQTQPPPLGPNLLAEREAAPGEPPVPFPQDVETGNAEASEFAVPGNMTVPLYREELARAVEAAQHSNRGRVPVLQLRWHSQESFVDSAAHLLDETGTPYFFVVAGEYTQTPVRRMGFFQTSSVTSLGPLQWPTPSGEGEDRRKCPFFLPRVNQLLDSSLNITDSSARTAAETDGGVEAGGGDTKASRGNLLLRWIPYGLTRVAEPGAEADSCCPQWRGRFIRTVHEYVAALQETMPERPLKTIDGREVIVVVNDRRPELELLLQRAMDFAPTGTPVIVTDTEAFEPGTILPRIKLKGPKGEKLHFVVFGVGRYGQLSLNAAFLDRAVLRVPRSADINAFVQRHSDGPLPAADAQTAEIRDRPGRPAAPKESTSDGDTSPSRDNFLILNPFNEFLMRFNYTEVDSVAGYAAQLTRELQHTPITFVYQNETRRVAVVLLTDFPEAESVFLGSLLKLNVVVQVTIAVAMIIGLLACLCMCRMMFLLKSR</sequence>
<feature type="compositionally biased region" description="Low complexity" evidence="1">
    <location>
        <begin position="347"/>
        <end position="375"/>
    </location>
</feature>
<keyword evidence="4" id="KW-1185">Reference proteome</keyword>
<dbReference type="OrthoDB" id="330123at2759"/>
<feature type="compositionally biased region" description="Low complexity" evidence="1">
    <location>
        <begin position="164"/>
        <end position="178"/>
    </location>
</feature>
<evidence type="ECO:0000313" key="4">
    <source>
        <dbReference type="Proteomes" id="UP000224006"/>
    </source>
</evidence>
<dbReference type="GeneID" id="40308728"/>
<dbReference type="KEGG" id="bbes:BESB_037470"/>
<keyword evidence="2" id="KW-0812">Transmembrane</keyword>
<evidence type="ECO:0000256" key="1">
    <source>
        <dbReference type="SAM" id="MobiDB-lite"/>
    </source>
</evidence>
<dbReference type="RefSeq" id="XP_029221298.1">
    <property type="nucleotide sequence ID" value="XM_029362333.1"/>
</dbReference>
<organism evidence="3 4">
    <name type="scientific">Besnoitia besnoiti</name>
    <name type="common">Apicomplexan protozoan</name>
    <dbReference type="NCBI Taxonomy" id="94643"/>
    <lineage>
        <taxon>Eukaryota</taxon>
        <taxon>Sar</taxon>
        <taxon>Alveolata</taxon>
        <taxon>Apicomplexa</taxon>
        <taxon>Conoidasida</taxon>
        <taxon>Coccidia</taxon>
        <taxon>Eucoccidiorida</taxon>
        <taxon>Eimeriorina</taxon>
        <taxon>Sarcocystidae</taxon>
        <taxon>Besnoitia</taxon>
    </lineage>
</organism>